<dbReference type="PANTHER" id="PTHR48041">
    <property type="entry name" value="ABC TRANSPORTER G FAMILY MEMBER 28"/>
    <property type="match status" value="1"/>
</dbReference>
<name>A0A7J8FDD5_ROUAE</name>
<sequence>MLYYEPEDRLYTAGPYFVAKILGALPEHCAYIIIYGMPTYWLANLRPSPEPFLLHFLLVWLAVFCCRTMALCVAALLPTFHMSAFFGNALYTSFYLTGGFLISLDNPWTGEACSPHLVKLFEAFWILSALAQG</sequence>
<dbReference type="Pfam" id="PF01061">
    <property type="entry name" value="ABC2_membrane"/>
    <property type="match status" value="1"/>
</dbReference>
<reference evidence="8 9" key="1">
    <citation type="journal article" date="2020" name="Nature">
        <title>Six reference-quality genomes reveal evolution of bat adaptations.</title>
        <authorList>
            <person name="Jebb D."/>
            <person name="Huang Z."/>
            <person name="Pippel M."/>
            <person name="Hughes G.M."/>
            <person name="Lavrichenko K."/>
            <person name="Devanna P."/>
            <person name="Winkler S."/>
            <person name="Jermiin L.S."/>
            <person name="Skirmuntt E.C."/>
            <person name="Katzourakis A."/>
            <person name="Burkitt-Gray L."/>
            <person name="Ray D.A."/>
            <person name="Sullivan K.A.M."/>
            <person name="Roscito J.G."/>
            <person name="Kirilenko B.M."/>
            <person name="Davalos L.M."/>
            <person name="Corthals A.P."/>
            <person name="Power M.L."/>
            <person name="Jones G."/>
            <person name="Ransome R.D."/>
            <person name="Dechmann D.K.N."/>
            <person name="Locatelli A.G."/>
            <person name="Puechmaille S.J."/>
            <person name="Fedrigo O."/>
            <person name="Jarvis E.D."/>
            <person name="Hiller M."/>
            <person name="Vernes S.C."/>
            <person name="Myers E.W."/>
            <person name="Teeling E.C."/>
        </authorList>
    </citation>
    <scope>NUCLEOTIDE SEQUENCE [LARGE SCALE GENOMIC DNA]</scope>
    <source>
        <strain evidence="8">MRouAeg1</strain>
        <tissue evidence="8">Muscle</tissue>
    </source>
</reference>
<accession>A0A7J8FDD5</accession>
<evidence type="ECO:0000256" key="2">
    <source>
        <dbReference type="ARBA" id="ARBA00022448"/>
    </source>
</evidence>
<comment type="caution">
    <text evidence="8">The sequence shown here is derived from an EMBL/GenBank/DDBJ whole genome shotgun (WGS) entry which is preliminary data.</text>
</comment>
<evidence type="ECO:0000256" key="5">
    <source>
        <dbReference type="ARBA" id="ARBA00023136"/>
    </source>
</evidence>
<proteinExistence type="predicted"/>
<evidence type="ECO:0000256" key="4">
    <source>
        <dbReference type="ARBA" id="ARBA00022989"/>
    </source>
</evidence>
<evidence type="ECO:0000256" key="3">
    <source>
        <dbReference type="ARBA" id="ARBA00022692"/>
    </source>
</evidence>
<dbReference type="GO" id="GO:0120020">
    <property type="term" value="F:cholesterol transfer activity"/>
    <property type="evidence" value="ECO:0007669"/>
    <property type="project" value="TreeGrafter"/>
</dbReference>
<dbReference type="GO" id="GO:0140359">
    <property type="term" value="F:ABC-type transporter activity"/>
    <property type="evidence" value="ECO:0007669"/>
    <property type="project" value="InterPro"/>
</dbReference>
<dbReference type="PANTHER" id="PTHR48041:SF71">
    <property type="entry name" value="ATP-BINDING CASSETTE SUB-FAMILY G MEMBER 8"/>
    <property type="match status" value="1"/>
</dbReference>
<evidence type="ECO:0000313" key="8">
    <source>
        <dbReference type="EMBL" id="KAF6445737.1"/>
    </source>
</evidence>
<feature type="domain" description="ABC-2 type transporter transmembrane" evidence="7">
    <location>
        <begin position="3"/>
        <end position="106"/>
    </location>
</feature>
<dbReference type="EMBL" id="JACASE010000007">
    <property type="protein sequence ID" value="KAF6445737.1"/>
    <property type="molecule type" value="Genomic_DNA"/>
</dbReference>
<keyword evidence="9" id="KW-1185">Reference proteome</keyword>
<evidence type="ECO:0000259" key="7">
    <source>
        <dbReference type="Pfam" id="PF01061"/>
    </source>
</evidence>
<dbReference type="GO" id="GO:0033344">
    <property type="term" value="P:cholesterol efflux"/>
    <property type="evidence" value="ECO:0007669"/>
    <property type="project" value="TreeGrafter"/>
</dbReference>
<keyword evidence="4 6" id="KW-1133">Transmembrane helix</keyword>
<feature type="transmembrane region" description="Helical" evidence="6">
    <location>
        <begin position="84"/>
        <end position="102"/>
    </location>
</feature>
<dbReference type="Proteomes" id="UP000593571">
    <property type="component" value="Unassembled WGS sequence"/>
</dbReference>
<evidence type="ECO:0000256" key="1">
    <source>
        <dbReference type="ARBA" id="ARBA00004141"/>
    </source>
</evidence>
<evidence type="ECO:0000256" key="6">
    <source>
        <dbReference type="SAM" id="Phobius"/>
    </source>
</evidence>
<keyword evidence="2" id="KW-0813">Transport</keyword>
<dbReference type="AlphaFoldDB" id="A0A7J8FDD5"/>
<keyword evidence="5 6" id="KW-0472">Membrane</keyword>
<protein>
    <submittedName>
        <fullName evidence="8">ATP binding cassette subfamily G member 8</fullName>
    </submittedName>
</protein>
<dbReference type="InterPro" id="IPR050352">
    <property type="entry name" value="ABCG_transporters"/>
</dbReference>
<comment type="subcellular location">
    <subcellularLocation>
        <location evidence="1">Membrane</location>
        <topology evidence="1">Multi-pass membrane protein</topology>
    </subcellularLocation>
</comment>
<keyword evidence="3 6" id="KW-0812">Transmembrane</keyword>
<dbReference type="GO" id="GO:0042632">
    <property type="term" value="P:cholesterol homeostasis"/>
    <property type="evidence" value="ECO:0007669"/>
    <property type="project" value="TreeGrafter"/>
</dbReference>
<dbReference type="GO" id="GO:0043235">
    <property type="term" value="C:receptor complex"/>
    <property type="evidence" value="ECO:0007669"/>
    <property type="project" value="TreeGrafter"/>
</dbReference>
<dbReference type="GO" id="GO:0005886">
    <property type="term" value="C:plasma membrane"/>
    <property type="evidence" value="ECO:0007669"/>
    <property type="project" value="TreeGrafter"/>
</dbReference>
<gene>
    <name evidence="8" type="ORF">HJG63_000073</name>
</gene>
<feature type="transmembrane region" description="Helical" evidence="6">
    <location>
        <begin position="52"/>
        <end position="77"/>
    </location>
</feature>
<dbReference type="InterPro" id="IPR013525">
    <property type="entry name" value="ABC2_TM"/>
</dbReference>
<evidence type="ECO:0000313" key="9">
    <source>
        <dbReference type="Proteomes" id="UP000593571"/>
    </source>
</evidence>
<organism evidence="8 9">
    <name type="scientific">Rousettus aegyptiacus</name>
    <name type="common">Egyptian fruit bat</name>
    <name type="synonym">Pteropus aegyptiacus</name>
    <dbReference type="NCBI Taxonomy" id="9407"/>
    <lineage>
        <taxon>Eukaryota</taxon>
        <taxon>Metazoa</taxon>
        <taxon>Chordata</taxon>
        <taxon>Craniata</taxon>
        <taxon>Vertebrata</taxon>
        <taxon>Euteleostomi</taxon>
        <taxon>Mammalia</taxon>
        <taxon>Eutheria</taxon>
        <taxon>Laurasiatheria</taxon>
        <taxon>Chiroptera</taxon>
        <taxon>Yinpterochiroptera</taxon>
        <taxon>Pteropodoidea</taxon>
        <taxon>Pteropodidae</taxon>
        <taxon>Rousettinae</taxon>
        <taxon>Rousettus</taxon>
    </lineage>
</organism>